<dbReference type="Pfam" id="PF11751">
    <property type="entry name" value="PorP_SprF"/>
    <property type="match status" value="1"/>
</dbReference>
<proteinExistence type="predicted"/>
<comment type="caution">
    <text evidence="1">The sequence shown here is derived from an EMBL/GenBank/DDBJ whole genome shotgun (WGS) entry which is preliminary data.</text>
</comment>
<evidence type="ECO:0000313" key="2">
    <source>
        <dbReference type="Proteomes" id="UP001501367"/>
    </source>
</evidence>
<gene>
    <name evidence="1" type="ORF">GCM10022422_32510</name>
</gene>
<accession>A0ABP7FRE4</accession>
<organism evidence="1 2">
    <name type="scientific">Flavobacterium ginsengisoli</name>
    <dbReference type="NCBI Taxonomy" id="871694"/>
    <lineage>
        <taxon>Bacteria</taxon>
        <taxon>Pseudomonadati</taxon>
        <taxon>Bacteroidota</taxon>
        <taxon>Flavobacteriia</taxon>
        <taxon>Flavobacteriales</taxon>
        <taxon>Flavobacteriaceae</taxon>
        <taxon>Flavobacterium</taxon>
    </lineage>
</organism>
<reference evidence="2" key="1">
    <citation type="journal article" date="2019" name="Int. J. Syst. Evol. Microbiol.">
        <title>The Global Catalogue of Microorganisms (GCM) 10K type strain sequencing project: providing services to taxonomists for standard genome sequencing and annotation.</title>
        <authorList>
            <consortium name="The Broad Institute Genomics Platform"/>
            <consortium name="The Broad Institute Genome Sequencing Center for Infectious Disease"/>
            <person name="Wu L."/>
            <person name="Ma J."/>
        </authorList>
    </citation>
    <scope>NUCLEOTIDE SEQUENCE [LARGE SCALE GENOMIC DNA]</scope>
    <source>
        <strain evidence="2">JCM 17336</strain>
    </source>
</reference>
<dbReference type="Proteomes" id="UP001501367">
    <property type="component" value="Unassembled WGS sequence"/>
</dbReference>
<keyword evidence="2" id="KW-1185">Reference proteome</keyword>
<dbReference type="EMBL" id="BAABDT010000006">
    <property type="protein sequence ID" value="GAA3745782.1"/>
    <property type="molecule type" value="Genomic_DNA"/>
</dbReference>
<dbReference type="InterPro" id="IPR019861">
    <property type="entry name" value="PorP/SprF_Bacteroidetes"/>
</dbReference>
<sequence length="276" mass="30706">MYNTMTINPAYTGTRAVPSIFGLYRAQWIGFEGGPKTANFSVELPITKSGQGLGFSIMNDKIGPSSETNVTISYSYPIQLSADLHMSLGISGTGNFLNVDYTKLKVFDPNDPFLTGQLSKISPNVGAGVYFHTPKWYAGLSVPMILETKFFDDIQSSMVSKRMHFYAMGGYVFDLNSDLKFKPAAMIKMVEGAPLAVDVSANFLFNDKFTLGAAYRWDAALSGMAGFQVTPQINIGYAYDLETTRLRNYNSGSHEIFLRFDLFTNTKYRLVTPRFF</sequence>
<dbReference type="NCBIfam" id="TIGR03519">
    <property type="entry name" value="T9SS_PorP_fam"/>
    <property type="match status" value="1"/>
</dbReference>
<evidence type="ECO:0000313" key="1">
    <source>
        <dbReference type="EMBL" id="GAA3745782.1"/>
    </source>
</evidence>
<name>A0ABP7FRE4_9FLAO</name>
<protein>
    <submittedName>
        <fullName evidence="1">Type IX secretion system membrane protein PorP/SprF</fullName>
    </submittedName>
</protein>